<evidence type="ECO:0000313" key="3">
    <source>
        <dbReference type="Proteomes" id="UP000550401"/>
    </source>
</evidence>
<dbReference type="EMBL" id="JACGXL010000001">
    <property type="protein sequence ID" value="MBA8886156.1"/>
    <property type="molecule type" value="Genomic_DNA"/>
</dbReference>
<name>A0A839EUR4_9GAMM</name>
<keyword evidence="3" id="KW-1185">Reference proteome</keyword>
<reference evidence="2 3" key="1">
    <citation type="submission" date="2020-07" db="EMBL/GenBank/DDBJ databases">
        <title>Genomic Encyclopedia of Type Strains, Phase IV (KMG-V): Genome sequencing to study the core and pangenomes of soil and plant-associated prokaryotes.</title>
        <authorList>
            <person name="Whitman W."/>
        </authorList>
    </citation>
    <scope>NUCLEOTIDE SEQUENCE [LARGE SCALE GENOMIC DNA]</scope>
    <source>
        <strain evidence="2 3">RH2WT43</strain>
    </source>
</reference>
<feature type="region of interest" description="Disordered" evidence="1">
    <location>
        <begin position="1"/>
        <end position="24"/>
    </location>
</feature>
<feature type="compositionally biased region" description="Basic and acidic residues" evidence="1">
    <location>
        <begin position="1"/>
        <end position="14"/>
    </location>
</feature>
<dbReference type="AlphaFoldDB" id="A0A839EUR4"/>
<sequence length="58" mass="6447">MAKNTKAHDDKIEDGNAQPEQAVHDDVDLVAMFKDGTTLHVHPTTVEAHERVGWKRVG</sequence>
<evidence type="ECO:0000256" key="1">
    <source>
        <dbReference type="SAM" id="MobiDB-lite"/>
    </source>
</evidence>
<dbReference type="RefSeq" id="WP_182529261.1">
    <property type="nucleotide sequence ID" value="NZ_JACGXL010000001.1"/>
</dbReference>
<proteinExistence type="predicted"/>
<organism evidence="2 3">
    <name type="scientific">Dokdonella fugitiva</name>
    <dbReference type="NCBI Taxonomy" id="328517"/>
    <lineage>
        <taxon>Bacteria</taxon>
        <taxon>Pseudomonadati</taxon>
        <taxon>Pseudomonadota</taxon>
        <taxon>Gammaproteobacteria</taxon>
        <taxon>Lysobacterales</taxon>
        <taxon>Rhodanobacteraceae</taxon>
        <taxon>Dokdonella</taxon>
    </lineage>
</organism>
<comment type="caution">
    <text evidence="2">The sequence shown here is derived from an EMBL/GenBank/DDBJ whole genome shotgun (WGS) entry which is preliminary data.</text>
</comment>
<protein>
    <submittedName>
        <fullName evidence="2">Uncharacterized protein</fullName>
    </submittedName>
</protein>
<gene>
    <name evidence="2" type="ORF">FHW12_000347</name>
</gene>
<dbReference type="Proteomes" id="UP000550401">
    <property type="component" value="Unassembled WGS sequence"/>
</dbReference>
<accession>A0A839EUR4</accession>
<evidence type="ECO:0000313" key="2">
    <source>
        <dbReference type="EMBL" id="MBA8886156.1"/>
    </source>
</evidence>